<feature type="binding site" evidence="5">
    <location>
        <position position="1275"/>
    </location>
    <ligand>
        <name>Mn(2+)</name>
        <dbReference type="ChEBI" id="CHEBI:29035"/>
    </ligand>
</feature>
<accession>A0A8H3GN75</accession>
<comment type="cofactor">
    <cofactor evidence="5">
        <name>Mn(2+)</name>
        <dbReference type="ChEBI" id="CHEBI:29035"/>
    </cofactor>
    <cofactor evidence="5">
        <name>Co(2+)</name>
        <dbReference type="ChEBI" id="CHEBI:48828"/>
    </cofactor>
    <cofactor evidence="5">
        <name>Cd(2+)</name>
        <dbReference type="ChEBI" id="CHEBI:48775"/>
    </cofactor>
    <text evidence="5">Binds 1 divalent cation per subunit. The enzyme is active with manganese, cobalt or cadmium ions.</text>
</comment>
<feature type="region of interest" description="Disordered" evidence="7">
    <location>
        <begin position="1"/>
        <end position="55"/>
    </location>
</feature>
<feature type="compositionally biased region" description="Polar residues" evidence="7">
    <location>
        <begin position="150"/>
        <end position="173"/>
    </location>
</feature>
<feature type="compositionally biased region" description="Polar residues" evidence="7">
    <location>
        <begin position="10"/>
        <end position="30"/>
    </location>
</feature>
<dbReference type="InterPro" id="IPR002480">
    <property type="entry name" value="DAHP_synth_2"/>
</dbReference>
<dbReference type="GO" id="GO:0008652">
    <property type="term" value="P:amino acid biosynthetic process"/>
    <property type="evidence" value="ECO:0007669"/>
    <property type="project" value="UniProtKB-KW"/>
</dbReference>
<comment type="pathway">
    <text evidence="1 6">Metabolic intermediate biosynthesis; chorismate biosynthesis; chorismate from D-erythrose 4-phosphate and phosphoenolpyruvate: step 1/7.</text>
</comment>
<dbReference type="GO" id="GO:0003849">
    <property type="term" value="F:3-deoxy-7-phosphoheptulonate synthase activity"/>
    <property type="evidence" value="ECO:0007669"/>
    <property type="project" value="UniProtKB-EC"/>
</dbReference>
<feature type="compositionally biased region" description="Basic and acidic residues" evidence="7">
    <location>
        <begin position="80"/>
        <end position="89"/>
    </location>
</feature>
<dbReference type="InterPro" id="IPR029063">
    <property type="entry name" value="SAM-dependent_MTases_sf"/>
</dbReference>
<comment type="similarity">
    <text evidence="2 6">Belongs to the class-II DAHP synthase family.</text>
</comment>
<feature type="binding site" evidence="5">
    <location>
        <position position="950"/>
    </location>
    <ligand>
        <name>Mn(2+)</name>
        <dbReference type="ChEBI" id="CHEBI:29035"/>
    </ligand>
</feature>
<dbReference type="GO" id="GO:0009073">
    <property type="term" value="P:aromatic amino acid family biosynthetic process"/>
    <property type="evidence" value="ECO:0007669"/>
    <property type="project" value="UniProtKB-KW"/>
</dbReference>
<dbReference type="Gene3D" id="3.20.20.70">
    <property type="entry name" value="Aldolase class I"/>
    <property type="match status" value="1"/>
</dbReference>
<dbReference type="PANTHER" id="PTHR21337:SF0">
    <property type="entry name" value="PHOSPHO-2-DEHYDRO-3-DEOXYHEPTONATE ALDOLASE"/>
    <property type="match status" value="1"/>
</dbReference>
<sequence length="1400" mass="155133">MVIPSPAGGNPTSPQRTRRQSTLETPALTISPSRRNSRSSSTPPQHTSPVSSTSLGESIFQSLSFKPMPLADVLESPTGMEHDGSETPRAHVSRRRVTSPDTAHPFQTSPTPHPPPPLPTDPHPRKQRSTIRLSRLRSGAKEERGAVSPPTETIRPSSARGSPSSERQMQRATSVRRPGSAGGISHKSPQTSTSKGRGMRVRASSELTRPALPLAAILHGDELPSLRVRPSLPVTTLAPVPVSPGVQSTWSKHSAESALADDSDLDAHSRSNSAHLRSPTPKPSMSNLDSDILHPSRAREDADRRRRCDAARERHTRQQHSKFFKLKGPGKERCHAFSPKDAPYPISYSHKILDHYNLEVDLSFNTVVGLTFHKFPSPPAKVLDLGCGTGYWVVKAAHEWTQTEFVGFDLVPIQPSLERVASRSGLSTSKDHADLRLHERIRWVNGNFLHTLPFQDNEFDYVRCRKIARGVPEGEWDQLYDEILRVMKPGAAFEHIEEDIIFPTEISNKPTNPPALAVYPTPSPARTLSTPPYLSSTSLPHGSSSSTVRTPDQYRRSPSTSFSSVIESPVEGRNVVPSVSSTSSASLAGTTLVVPGSATSASSPPIPDPSHRDSRGSNESNGHGRHQAADYSFHDPRVHSRFEELFVSMHDARWINLKPLSLLPRLIQERMTGMISSPPLNMFLPPRPREGPIRNQTIGAIEVARASGEVLIKQLSKMRTTDRGEPQFDGSLLTPQPEDEEIARYMTFDFTRMGSVAKGGGAGMMPSGHFRFDLNWLTFHLSTATTEVLACKEAIWEHLKQLEPDADRREFDAMVRQYQTDMQDRVGLSSRLRDKLHWGPPESDFMKTPEQRVFEETYAQAIARDAQQGDAPRPPRIMKCFRSEIYAFIYDNDVKYDNKAELDEVMARIKKLPPLVSPAEASLCARIERLRHQLALVQNNQAFLLHAGDCAESFEACTEQNIRHKLGLILSFSLIMIWGMRLPVVRIGRIAGQYAKPRSSGTEKVEMDDGQGGKHIKEIPSFRGDNVNGLSPYDRKPCPQRLERAYFHSAATLCYLRSLLTSGFASLSHPRDWSLGHVRSQALRDEFERISEGLSDALDFCRTVGANEAGGGFESGGGRGVLGEVDFYTSHEGLMLEYEEAMTRILPLPPNLRAPLDGPSSPTSGSARLSADPNFAPYNTSAHFLWIGDRTRQLDGAHVEYFRGIRNPIGIKVGPSMQNDELVRLLDIVNPDREDGKVTLITRYGASKIEQFLPGHISSVQASGHPVIWICDPMHGNTLTSSTGHKTRHFSTIISEITSCIQIHSSHSPPSRLGGVSLEFTGELNEEGYSVTECLGGSMELKESELSLRYQTFCDPRLNFEQSLDVAFLISNHFKRERSGRGRSEKGRDVLLKELSVQKQ</sequence>
<feature type="binding site" evidence="5">
    <location>
        <position position="989"/>
    </location>
    <ligand>
        <name>phosphoenolpyruvate</name>
        <dbReference type="ChEBI" id="CHEBI:58702"/>
    </ligand>
</feature>
<feature type="region of interest" description="Disordered" evidence="7">
    <location>
        <begin position="998"/>
        <end position="1032"/>
    </location>
</feature>
<feature type="domain" description="Methyltransferase" evidence="8">
    <location>
        <begin position="382"/>
        <end position="490"/>
    </location>
</feature>
<feature type="binding site" evidence="5">
    <location>
        <position position="1243"/>
    </location>
    <ligand>
        <name>phosphoenolpyruvate</name>
        <dbReference type="ChEBI" id="CHEBI:58702"/>
    </ligand>
</feature>
<dbReference type="InterPro" id="IPR041698">
    <property type="entry name" value="Methyltransf_25"/>
</dbReference>
<keyword evidence="5" id="KW-0104">Cadmium</keyword>
<feature type="region of interest" description="Disordered" evidence="7">
    <location>
        <begin position="239"/>
        <end position="321"/>
    </location>
</feature>
<comment type="caution">
    <text evidence="9">The sequence shown here is derived from an EMBL/GenBank/DDBJ whole genome shotgun (WGS) entry which is preliminary data.</text>
</comment>
<feature type="compositionally biased region" description="Basic and acidic residues" evidence="7">
    <location>
        <begin position="1001"/>
        <end position="1020"/>
    </location>
</feature>
<keyword evidence="3 6" id="KW-0808">Transferase</keyword>
<comment type="catalytic activity">
    <reaction evidence="4 6">
        <text>D-erythrose 4-phosphate + phosphoenolpyruvate + H2O = 7-phospho-2-dehydro-3-deoxy-D-arabino-heptonate + phosphate</text>
        <dbReference type="Rhea" id="RHEA:14717"/>
        <dbReference type="ChEBI" id="CHEBI:15377"/>
        <dbReference type="ChEBI" id="CHEBI:16897"/>
        <dbReference type="ChEBI" id="CHEBI:43474"/>
        <dbReference type="ChEBI" id="CHEBI:58394"/>
        <dbReference type="ChEBI" id="CHEBI:58702"/>
        <dbReference type="EC" id="2.5.1.54"/>
    </reaction>
</comment>
<evidence type="ECO:0000259" key="8">
    <source>
        <dbReference type="Pfam" id="PF13649"/>
    </source>
</evidence>
<keyword evidence="6" id="KW-0028">Amino-acid biosynthesis</keyword>
<dbReference type="EMBL" id="CAJMWX010001053">
    <property type="protein sequence ID" value="CAE6463070.1"/>
    <property type="molecule type" value="Genomic_DNA"/>
</dbReference>
<feature type="region of interest" description="Disordered" evidence="7">
    <location>
        <begin position="504"/>
        <end position="567"/>
    </location>
</feature>
<evidence type="ECO:0000313" key="10">
    <source>
        <dbReference type="Proteomes" id="UP000663888"/>
    </source>
</evidence>
<name>A0A8H3GN75_9AGAM</name>
<feature type="compositionally biased region" description="Low complexity" evidence="7">
    <location>
        <begin position="31"/>
        <end position="44"/>
    </location>
</feature>
<evidence type="ECO:0000256" key="1">
    <source>
        <dbReference type="ARBA" id="ARBA00004688"/>
    </source>
</evidence>
<dbReference type="Proteomes" id="UP000663888">
    <property type="component" value="Unassembled WGS sequence"/>
</dbReference>
<keyword evidence="5" id="KW-0170">Cobalt</keyword>
<feature type="compositionally biased region" description="Low complexity" evidence="7">
    <location>
        <begin position="527"/>
        <end position="546"/>
    </location>
</feature>
<feature type="region of interest" description="Disordered" evidence="7">
    <location>
        <begin position="595"/>
        <end position="632"/>
    </location>
</feature>
<dbReference type="SUPFAM" id="SSF51569">
    <property type="entry name" value="Aldolase"/>
    <property type="match status" value="1"/>
</dbReference>
<evidence type="ECO:0000313" key="9">
    <source>
        <dbReference type="EMBL" id="CAE6463070.1"/>
    </source>
</evidence>
<proteinExistence type="inferred from homology"/>
<feature type="compositionally biased region" description="Pro residues" evidence="7">
    <location>
        <begin position="111"/>
        <end position="121"/>
    </location>
</feature>
<dbReference type="CDD" id="cd02440">
    <property type="entry name" value="AdoMet_MTases"/>
    <property type="match status" value="1"/>
</dbReference>
<dbReference type="GO" id="GO:0009423">
    <property type="term" value="P:chorismate biosynthetic process"/>
    <property type="evidence" value="ECO:0007669"/>
    <property type="project" value="UniProtKB-UniPathway"/>
</dbReference>
<protein>
    <recommendedName>
        <fullName evidence="6">Phospho-2-dehydro-3-deoxyheptonate aldolase</fullName>
        <ecNumber evidence="6">2.5.1.54</ecNumber>
    </recommendedName>
</protein>
<dbReference type="PANTHER" id="PTHR21337">
    <property type="entry name" value="PHOSPHO-2-DEHYDRO-3-DEOXYHEPTONATE ALDOLASE 1, 2"/>
    <property type="match status" value="1"/>
</dbReference>
<feature type="region of interest" description="Disordered" evidence="7">
    <location>
        <begin position="71"/>
        <end position="207"/>
    </location>
</feature>
<dbReference type="InterPro" id="IPR013785">
    <property type="entry name" value="Aldolase_TIM"/>
</dbReference>
<dbReference type="Gene3D" id="3.40.50.150">
    <property type="entry name" value="Vaccinia Virus protein VP39"/>
    <property type="match status" value="1"/>
</dbReference>
<keyword evidence="6" id="KW-0057">Aromatic amino acid biosynthesis</keyword>
<organism evidence="9 10">
    <name type="scientific">Rhizoctonia solani</name>
    <dbReference type="NCBI Taxonomy" id="456999"/>
    <lineage>
        <taxon>Eukaryota</taxon>
        <taxon>Fungi</taxon>
        <taxon>Dikarya</taxon>
        <taxon>Basidiomycota</taxon>
        <taxon>Agaricomycotina</taxon>
        <taxon>Agaricomycetes</taxon>
        <taxon>Cantharellales</taxon>
        <taxon>Ceratobasidiaceae</taxon>
        <taxon>Rhizoctonia</taxon>
    </lineage>
</organism>
<evidence type="ECO:0000256" key="2">
    <source>
        <dbReference type="ARBA" id="ARBA00008911"/>
    </source>
</evidence>
<dbReference type="EC" id="2.5.1.54" evidence="6"/>
<dbReference type="UniPathway" id="UPA00053">
    <property type="reaction ID" value="UER00084"/>
</dbReference>
<dbReference type="SUPFAM" id="SSF53335">
    <property type="entry name" value="S-adenosyl-L-methionine-dependent methyltransferases"/>
    <property type="match status" value="1"/>
</dbReference>
<gene>
    <name evidence="9" type="ORF">RDB_LOCUS92519</name>
</gene>
<reference evidence="9" key="1">
    <citation type="submission" date="2021-01" db="EMBL/GenBank/DDBJ databases">
        <authorList>
            <person name="Kaushik A."/>
        </authorList>
    </citation>
    <scope>NUCLEOTIDE SEQUENCE</scope>
    <source>
        <strain evidence="9">AG4-R118</strain>
    </source>
</reference>
<feature type="binding site" evidence="5">
    <location>
        <position position="1319"/>
    </location>
    <ligand>
        <name>Mn(2+)</name>
        <dbReference type="ChEBI" id="CHEBI:29035"/>
    </ligand>
</feature>
<feature type="compositionally biased region" description="Polar residues" evidence="7">
    <location>
        <begin position="45"/>
        <end position="55"/>
    </location>
</feature>
<evidence type="ECO:0000256" key="3">
    <source>
        <dbReference type="ARBA" id="ARBA00022679"/>
    </source>
</evidence>
<feature type="binding site" evidence="5">
    <location>
        <position position="1212"/>
    </location>
    <ligand>
        <name>phosphoenolpyruvate</name>
        <dbReference type="ChEBI" id="CHEBI:58702"/>
    </ligand>
</feature>
<feature type="compositionally biased region" description="Basic and acidic residues" evidence="7">
    <location>
        <begin position="291"/>
        <end position="313"/>
    </location>
</feature>
<keyword evidence="5" id="KW-0464">Manganese</keyword>
<feature type="compositionally biased region" description="Polar residues" evidence="7">
    <location>
        <begin position="556"/>
        <end position="566"/>
    </location>
</feature>
<feature type="binding site" evidence="5">
    <location>
        <position position="1355"/>
    </location>
    <ligand>
        <name>Mn(2+)</name>
        <dbReference type="ChEBI" id="CHEBI:29035"/>
    </ligand>
</feature>
<evidence type="ECO:0000256" key="5">
    <source>
        <dbReference type="PIRSR" id="PIRSR602480-1"/>
    </source>
</evidence>
<dbReference type="Pfam" id="PF13649">
    <property type="entry name" value="Methyltransf_25"/>
    <property type="match status" value="1"/>
</dbReference>
<evidence type="ECO:0000256" key="6">
    <source>
        <dbReference type="RuleBase" id="RU363071"/>
    </source>
</evidence>
<evidence type="ECO:0000256" key="4">
    <source>
        <dbReference type="ARBA" id="ARBA00047508"/>
    </source>
</evidence>
<evidence type="ECO:0000256" key="7">
    <source>
        <dbReference type="SAM" id="MobiDB-lite"/>
    </source>
</evidence>
<dbReference type="Pfam" id="PF01474">
    <property type="entry name" value="DAHP_synth_2"/>
    <property type="match status" value="1"/>
</dbReference>